<evidence type="ECO:0000256" key="14">
    <source>
        <dbReference type="ARBA" id="ARBA00026187"/>
    </source>
</evidence>
<comment type="subcellular location">
    <subcellularLocation>
        <location evidence="3">Secreted</location>
    </subcellularLocation>
    <subcellularLocation>
        <location evidence="2">Vacuole</location>
    </subcellularLocation>
</comment>
<keyword evidence="20" id="KW-1185">Reference proteome</keyword>
<evidence type="ECO:0000256" key="7">
    <source>
        <dbReference type="ARBA" id="ARBA00022723"/>
    </source>
</evidence>
<reference evidence="19 20" key="1">
    <citation type="submission" date="2022-12" db="EMBL/GenBank/DDBJ databases">
        <title>Genomic features and morphological characterization of a novel Knufia sp. strain isolated from spacecraft assembly facility.</title>
        <authorList>
            <person name="Teixeira M."/>
            <person name="Chander A.M."/>
            <person name="Stajich J.E."/>
            <person name="Venkateswaran K."/>
        </authorList>
    </citation>
    <scope>NUCLEOTIDE SEQUENCE [LARGE SCALE GENOMIC DNA]</scope>
    <source>
        <strain evidence="19 20">FJI-L2-BK-P2</strain>
    </source>
</reference>
<organism evidence="19 20">
    <name type="scientific">Knufia fluminis</name>
    <dbReference type="NCBI Taxonomy" id="191047"/>
    <lineage>
        <taxon>Eukaryota</taxon>
        <taxon>Fungi</taxon>
        <taxon>Dikarya</taxon>
        <taxon>Ascomycota</taxon>
        <taxon>Pezizomycotina</taxon>
        <taxon>Eurotiomycetes</taxon>
        <taxon>Chaetothyriomycetidae</taxon>
        <taxon>Chaetothyriales</taxon>
        <taxon>Trichomeriaceae</taxon>
        <taxon>Knufia</taxon>
    </lineage>
</organism>
<dbReference type="GO" id="GO:0008270">
    <property type="term" value="F:zinc ion binding"/>
    <property type="evidence" value="ECO:0007669"/>
    <property type="project" value="InterPro"/>
</dbReference>
<keyword evidence="12" id="KW-0961">Cell wall biogenesis/degradation</keyword>
<dbReference type="PANTHER" id="PTHR11705">
    <property type="entry name" value="PROTEASE FAMILY M14 CARBOXYPEPTIDASE A,B"/>
    <property type="match status" value="1"/>
</dbReference>
<evidence type="ECO:0000256" key="13">
    <source>
        <dbReference type="ARBA" id="ARBA00025210"/>
    </source>
</evidence>
<comment type="caution">
    <text evidence="19">The sequence shown here is derived from an EMBL/GenBank/DDBJ whole genome shotgun (WGS) entry which is preliminary data.</text>
</comment>
<feature type="domain" description="Peptidase M14" evidence="18">
    <location>
        <begin position="191"/>
        <end position="520"/>
    </location>
</feature>
<evidence type="ECO:0000256" key="11">
    <source>
        <dbReference type="ARBA" id="ARBA00023180"/>
    </source>
</evidence>
<evidence type="ECO:0000256" key="15">
    <source>
        <dbReference type="ARBA" id="ARBA00026213"/>
    </source>
</evidence>
<evidence type="ECO:0000256" key="10">
    <source>
        <dbReference type="ARBA" id="ARBA00023157"/>
    </source>
</evidence>
<dbReference type="FunFam" id="3.40.630.10:FF:000060">
    <property type="entry name" value="Putative metallocarboxypeptidase ecm14"/>
    <property type="match status" value="1"/>
</dbReference>
<comment type="similarity">
    <text evidence="4 16">Belongs to the peptidase M14 family.</text>
</comment>
<evidence type="ECO:0000256" key="5">
    <source>
        <dbReference type="ARBA" id="ARBA00022525"/>
    </source>
</evidence>
<keyword evidence="5" id="KW-0964">Secreted</keyword>
<dbReference type="GO" id="GO:0071555">
    <property type="term" value="P:cell wall organization"/>
    <property type="evidence" value="ECO:0007669"/>
    <property type="project" value="UniProtKB-KW"/>
</dbReference>
<dbReference type="CDD" id="cd03860">
    <property type="entry name" value="M14_CP_A-B_like"/>
    <property type="match status" value="1"/>
</dbReference>
<evidence type="ECO:0000256" key="12">
    <source>
        <dbReference type="ARBA" id="ARBA00023316"/>
    </source>
</evidence>
<evidence type="ECO:0000256" key="17">
    <source>
        <dbReference type="SAM" id="SignalP"/>
    </source>
</evidence>
<dbReference type="PROSITE" id="PS52035">
    <property type="entry name" value="PEPTIDASE_M14"/>
    <property type="match status" value="1"/>
</dbReference>
<dbReference type="PANTHER" id="PTHR11705:SF147">
    <property type="entry name" value="INACTIVE METALLOCARBOXYPEPTIDASE ECM14"/>
    <property type="match status" value="1"/>
</dbReference>
<evidence type="ECO:0000256" key="4">
    <source>
        <dbReference type="ARBA" id="ARBA00005988"/>
    </source>
</evidence>
<evidence type="ECO:0000313" key="20">
    <source>
        <dbReference type="Proteomes" id="UP001316803"/>
    </source>
</evidence>
<sequence length="569" mass="64482">MYMPSIRSLSLCLFFVASSLSVPTSESHADQQVLLATNAHSSQLKESTFISRICGGIIEAVWPYYKSSPSRNSQSPTTSARASKLQSRYGDDVVLRFKIKTEEEAKQFAEAVDTLFLDVWEASKDWADVRISKKVLPSFMTLLPESMQQSHTPIITQLSKAVLDTFPATGDSQDERFRPGSGMPHDLFFENYQPLSVIYPWLRQLASMFPDRTQLFTIGTSFEGRDIPALRIGVEPSDDDPHKDEKRHTIVITAGSHAREWISVSTATYLLRGLLHNFDPHHHDTIEKLLTHYDFIFVPILNPDGYEYTWTTDRLWRKNRQDTSLPFCRGIDLDRSFPFGWDGDTQADNPCSESYAGEHALQGLEAHRLAEWALNETDKGDRIFSAFIDLHSYSQEILYPYSYTCDKQPHNLEDLEELAIGLAKAYRLTAGHYYGVDSACEGAVTLTTPGSTKNSEPVRTNVELSGGSALDFFYQNMTVKYAFQIKLRDTGSYGFLLPRENIVPTGIETFNAFLGLGKWLLGNRGIEGYTSLTPDETWGQEELIVNETGETNDVSDEDDDGFWWRRRKR</sequence>
<dbReference type="PRINTS" id="PR00765">
    <property type="entry name" value="CRBOXYPTASEA"/>
</dbReference>
<keyword evidence="11" id="KW-0325">Glycoprotein</keyword>
<evidence type="ECO:0000256" key="3">
    <source>
        <dbReference type="ARBA" id="ARBA00004613"/>
    </source>
</evidence>
<evidence type="ECO:0000256" key="2">
    <source>
        <dbReference type="ARBA" id="ARBA00004116"/>
    </source>
</evidence>
<protein>
    <recommendedName>
        <fullName evidence="14">Inactive metallocarboxypeptidase ECM14</fullName>
    </recommendedName>
    <alternativeName>
        <fullName evidence="15">Inactive metallocarboxypeptidase ecm14</fullName>
    </alternativeName>
</protein>
<feature type="signal peptide" evidence="17">
    <location>
        <begin position="1"/>
        <end position="21"/>
    </location>
</feature>
<dbReference type="InterPro" id="IPR000834">
    <property type="entry name" value="Peptidase_M14"/>
</dbReference>
<keyword evidence="9" id="KW-0862">Zinc</keyword>
<evidence type="ECO:0000256" key="9">
    <source>
        <dbReference type="ARBA" id="ARBA00022833"/>
    </source>
</evidence>
<dbReference type="Proteomes" id="UP001316803">
    <property type="component" value="Unassembled WGS sequence"/>
</dbReference>
<name>A0AAN8I697_9EURO</name>
<evidence type="ECO:0000313" key="19">
    <source>
        <dbReference type="EMBL" id="KAK5951531.1"/>
    </source>
</evidence>
<evidence type="ECO:0000259" key="18">
    <source>
        <dbReference type="PROSITE" id="PS52035"/>
    </source>
</evidence>
<dbReference type="PROSITE" id="PS00133">
    <property type="entry name" value="CARBOXYPEPT_ZN_2"/>
    <property type="match status" value="1"/>
</dbReference>
<proteinExistence type="inferred from homology"/>
<keyword evidence="7" id="KW-0479">Metal-binding</keyword>
<dbReference type="GO" id="GO:0006508">
    <property type="term" value="P:proteolysis"/>
    <property type="evidence" value="ECO:0007669"/>
    <property type="project" value="InterPro"/>
</dbReference>
<evidence type="ECO:0000256" key="8">
    <source>
        <dbReference type="ARBA" id="ARBA00022729"/>
    </source>
</evidence>
<gene>
    <name evidence="19" type="primary">ECM14</name>
    <name evidence="19" type="ORF">OHC33_007587</name>
</gene>
<dbReference type="GO" id="GO:0005773">
    <property type="term" value="C:vacuole"/>
    <property type="evidence" value="ECO:0007669"/>
    <property type="project" value="UniProtKB-SubCell"/>
</dbReference>
<dbReference type="SMART" id="SM00631">
    <property type="entry name" value="Zn_pept"/>
    <property type="match status" value="1"/>
</dbReference>
<dbReference type="SUPFAM" id="SSF53187">
    <property type="entry name" value="Zn-dependent exopeptidases"/>
    <property type="match status" value="1"/>
</dbReference>
<comment type="function">
    <text evidence="13">Inactive carboxypeptidase that may play a role in cell wall organization and biogenesis.</text>
</comment>
<dbReference type="InterPro" id="IPR057247">
    <property type="entry name" value="CARBOXYPEPT_ZN_2"/>
</dbReference>
<dbReference type="GO" id="GO:0005576">
    <property type="term" value="C:extracellular region"/>
    <property type="evidence" value="ECO:0007669"/>
    <property type="project" value="UniProtKB-SubCell"/>
</dbReference>
<dbReference type="EMBL" id="JAKLMC020000020">
    <property type="protein sequence ID" value="KAK5951531.1"/>
    <property type="molecule type" value="Genomic_DNA"/>
</dbReference>
<feature type="chain" id="PRO_5042917326" description="Inactive metallocarboxypeptidase ECM14" evidence="17">
    <location>
        <begin position="22"/>
        <end position="569"/>
    </location>
</feature>
<dbReference type="Pfam" id="PF00246">
    <property type="entry name" value="Peptidase_M14"/>
    <property type="match status" value="1"/>
</dbReference>
<comment type="caution">
    <text evidence="16">Lacks conserved residue(s) required for the propagation of feature annotation.</text>
</comment>
<evidence type="ECO:0000256" key="1">
    <source>
        <dbReference type="ARBA" id="ARBA00001947"/>
    </source>
</evidence>
<evidence type="ECO:0000256" key="6">
    <source>
        <dbReference type="ARBA" id="ARBA00022554"/>
    </source>
</evidence>
<keyword evidence="8 17" id="KW-0732">Signal</keyword>
<dbReference type="Gene3D" id="3.40.630.10">
    <property type="entry name" value="Zn peptidases"/>
    <property type="match status" value="1"/>
</dbReference>
<dbReference type="GO" id="GO:0004181">
    <property type="term" value="F:metallocarboxypeptidase activity"/>
    <property type="evidence" value="ECO:0007669"/>
    <property type="project" value="InterPro"/>
</dbReference>
<accession>A0AAN8I697</accession>
<keyword evidence="6" id="KW-0926">Vacuole</keyword>
<dbReference type="AlphaFoldDB" id="A0AAN8I697"/>
<evidence type="ECO:0000256" key="16">
    <source>
        <dbReference type="PROSITE-ProRule" id="PRU01379"/>
    </source>
</evidence>
<keyword evidence="10" id="KW-1015">Disulfide bond</keyword>
<comment type="cofactor">
    <cofactor evidence="1">
        <name>Zn(2+)</name>
        <dbReference type="ChEBI" id="CHEBI:29105"/>
    </cofactor>
</comment>